<comment type="caution">
    <text evidence="3">The sequence shown here is derived from an EMBL/GenBank/DDBJ whole genome shotgun (WGS) entry which is preliminary data.</text>
</comment>
<sequence length="186" mass="19670">MFIMQMDTSPNAMETSDVDMESAPAPAPETPAAGANSQLENAWGFLSRARQLLAEGNPTLALQSVLSAIRSEGGEQAVLRAMSRAREMYRQRAQSDADMGELTALLAQCAIDEASASGPTAMSNPYCGPGHNPSELLTSPDAILAESGRKQVILDAFADGSSFICLKCGGLFSSSRKDAHLANWCQ</sequence>
<dbReference type="EMBL" id="JAMRDG010000001">
    <property type="protein sequence ID" value="KAJ3698935.1"/>
    <property type="molecule type" value="Genomic_DNA"/>
</dbReference>
<dbReference type="Pfam" id="PF25017">
    <property type="entry name" value="zf-C2HC_3"/>
    <property type="match status" value="1"/>
</dbReference>
<proteinExistence type="predicted"/>
<dbReference type="PANTHER" id="PTHR35513">
    <property type="entry name" value="OS02G0158600 PROTEIN"/>
    <property type="match status" value="1"/>
</dbReference>
<evidence type="ECO:0000313" key="4">
    <source>
        <dbReference type="Proteomes" id="UP001210211"/>
    </source>
</evidence>
<evidence type="ECO:0000256" key="1">
    <source>
        <dbReference type="SAM" id="MobiDB-lite"/>
    </source>
</evidence>
<feature type="region of interest" description="Disordered" evidence="1">
    <location>
        <begin position="1"/>
        <end position="35"/>
    </location>
</feature>
<feature type="compositionally biased region" description="Polar residues" evidence="1">
    <location>
        <begin position="1"/>
        <end position="14"/>
    </location>
</feature>
<gene>
    <name evidence="3" type="ORF">LUZ61_002640</name>
</gene>
<organism evidence="3 4">
    <name type="scientific">Rhynchospora tenuis</name>
    <dbReference type="NCBI Taxonomy" id="198213"/>
    <lineage>
        <taxon>Eukaryota</taxon>
        <taxon>Viridiplantae</taxon>
        <taxon>Streptophyta</taxon>
        <taxon>Embryophyta</taxon>
        <taxon>Tracheophyta</taxon>
        <taxon>Spermatophyta</taxon>
        <taxon>Magnoliopsida</taxon>
        <taxon>Liliopsida</taxon>
        <taxon>Poales</taxon>
        <taxon>Cyperaceae</taxon>
        <taxon>Cyperoideae</taxon>
        <taxon>Rhynchosporeae</taxon>
        <taxon>Rhynchospora</taxon>
    </lineage>
</organism>
<evidence type="ECO:0000313" key="3">
    <source>
        <dbReference type="EMBL" id="KAJ3698935.1"/>
    </source>
</evidence>
<reference evidence="3 4" key="1">
    <citation type="journal article" date="2022" name="Cell">
        <title>Repeat-based holocentromeres influence genome architecture and karyotype evolution.</title>
        <authorList>
            <person name="Hofstatter P.G."/>
            <person name="Thangavel G."/>
            <person name="Lux T."/>
            <person name="Neumann P."/>
            <person name="Vondrak T."/>
            <person name="Novak P."/>
            <person name="Zhang M."/>
            <person name="Costa L."/>
            <person name="Castellani M."/>
            <person name="Scott A."/>
            <person name="Toegelov H."/>
            <person name="Fuchs J."/>
            <person name="Mata-Sucre Y."/>
            <person name="Dias Y."/>
            <person name="Vanzela A.L.L."/>
            <person name="Huettel B."/>
            <person name="Almeida C.C.S."/>
            <person name="Simkova H."/>
            <person name="Souza G."/>
            <person name="Pedrosa-Harand A."/>
            <person name="Macas J."/>
            <person name="Mayer K.F.X."/>
            <person name="Houben A."/>
            <person name="Marques A."/>
        </authorList>
    </citation>
    <scope>NUCLEOTIDE SEQUENCE [LARGE SCALE GENOMIC DNA]</scope>
    <source>
        <strain evidence="3">RhyTen1mFocal</strain>
    </source>
</reference>
<accession>A0AAD6ES34</accession>
<name>A0AAD6ES34_9POAL</name>
<dbReference type="Proteomes" id="UP001210211">
    <property type="component" value="Unassembled WGS sequence"/>
</dbReference>
<dbReference type="AlphaFoldDB" id="A0AAD6ES34"/>
<protein>
    <recommendedName>
        <fullName evidence="2">C2HC zinc finger plants domain-containing protein</fullName>
    </recommendedName>
</protein>
<dbReference type="InterPro" id="IPR056971">
    <property type="entry name" value="Znf-C2HC_3"/>
</dbReference>
<dbReference type="PANTHER" id="PTHR35513:SF1">
    <property type="entry name" value="OS02G0158600 PROTEIN"/>
    <property type="match status" value="1"/>
</dbReference>
<keyword evidence="4" id="KW-1185">Reference proteome</keyword>
<feature type="domain" description="C2HC zinc finger plants" evidence="2">
    <location>
        <begin position="142"/>
        <end position="186"/>
    </location>
</feature>
<evidence type="ECO:0000259" key="2">
    <source>
        <dbReference type="Pfam" id="PF25017"/>
    </source>
</evidence>